<evidence type="ECO:0000313" key="2">
    <source>
        <dbReference type="Proteomes" id="UP000184462"/>
    </source>
</evidence>
<gene>
    <name evidence="1" type="ORF">SAMN05444278_103201</name>
</gene>
<evidence type="ECO:0000313" key="1">
    <source>
        <dbReference type="EMBL" id="SHE62832.1"/>
    </source>
</evidence>
<dbReference type="STRING" id="1155689.SAMN05444278_103201"/>
<keyword evidence="2" id="KW-1185">Reference proteome</keyword>
<accession>A0A1M4V1Q3</accession>
<proteinExistence type="predicted"/>
<sequence>MKTTLNTFTLILTLIISLNLYAQISNNDKQVSLEKSINGFQTGFLGIWLYNESRLSHTFALRSQIGIDFRLEGVGQFESVGPNDDFYGILHLSLAPRWYYNLKNRFNKAKSVKRNSGNFIELFVVGNFENLSFTNNERIRSLDQIKFIPKWGIRRTVGKHFVYEAGIGFGYEYYLNETSRSVGIFGSGSKGNFSADIHLRIGLDL</sequence>
<dbReference type="EMBL" id="FQTW01000003">
    <property type="protein sequence ID" value="SHE62832.1"/>
    <property type="molecule type" value="Genomic_DNA"/>
</dbReference>
<reference evidence="1 2" key="1">
    <citation type="submission" date="2016-11" db="EMBL/GenBank/DDBJ databases">
        <authorList>
            <person name="Jaros S."/>
            <person name="Januszkiewicz K."/>
            <person name="Wedrychowicz H."/>
        </authorList>
    </citation>
    <scope>NUCLEOTIDE SEQUENCE [LARGE SCALE GENOMIC DNA]</scope>
    <source>
        <strain evidence="1 2">DSM 25661</strain>
    </source>
</reference>
<dbReference type="Proteomes" id="UP000184462">
    <property type="component" value="Unassembled WGS sequence"/>
</dbReference>
<organism evidence="1 2">
    <name type="scientific">Psychroflexus salarius</name>
    <dbReference type="NCBI Taxonomy" id="1155689"/>
    <lineage>
        <taxon>Bacteria</taxon>
        <taxon>Pseudomonadati</taxon>
        <taxon>Bacteroidota</taxon>
        <taxon>Flavobacteriia</taxon>
        <taxon>Flavobacteriales</taxon>
        <taxon>Flavobacteriaceae</taxon>
        <taxon>Psychroflexus</taxon>
    </lineage>
</organism>
<dbReference type="RefSeq" id="WP_073192648.1">
    <property type="nucleotide sequence ID" value="NZ_FQTW01000003.1"/>
</dbReference>
<dbReference type="OrthoDB" id="883248at2"/>
<evidence type="ECO:0008006" key="3">
    <source>
        <dbReference type="Google" id="ProtNLM"/>
    </source>
</evidence>
<name>A0A1M4V1Q3_9FLAO</name>
<protein>
    <recommendedName>
        <fullName evidence="3">Outer membrane protein beta-barrel domain-containing protein</fullName>
    </recommendedName>
</protein>
<dbReference type="AlphaFoldDB" id="A0A1M4V1Q3"/>